<evidence type="ECO:0000313" key="3">
    <source>
        <dbReference type="EMBL" id="RJL68086.1"/>
    </source>
</evidence>
<organism evidence="3 4">
    <name type="scientific">Dickeya dianthicola</name>
    <dbReference type="NCBI Taxonomy" id="204039"/>
    <lineage>
        <taxon>Bacteria</taxon>
        <taxon>Pseudomonadati</taxon>
        <taxon>Pseudomonadota</taxon>
        <taxon>Gammaproteobacteria</taxon>
        <taxon>Enterobacterales</taxon>
        <taxon>Pectobacteriaceae</taxon>
        <taxon>Dickeya</taxon>
    </lineage>
</organism>
<evidence type="ECO:0000259" key="2">
    <source>
        <dbReference type="Pfam" id="PF04151"/>
    </source>
</evidence>
<keyword evidence="1" id="KW-0732">Signal</keyword>
<comment type="caution">
    <text evidence="3">The sequence shown here is derived from an EMBL/GenBank/DDBJ whole genome shotgun (WGS) entry which is preliminary data.</text>
</comment>
<reference evidence="3 4" key="1">
    <citation type="submission" date="2018-09" db="EMBL/GenBank/DDBJ databases">
        <title>Phylogenetic diversity of Pectobacterium and Dickeya strains causing blackleg disease of potato in Morocco.</title>
        <authorList>
            <person name="Oulghazi S."/>
            <person name="Moumni M."/>
            <person name="Faure D."/>
        </authorList>
    </citation>
    <scope>NUCLEOTIDE SEQUENCE [LARGE SCALE GENOMIC DNA]</scope>
    <source>
        <strain evidence="3 4">S4.16.03.LID</strain>
    </source>
</reference>
<dbReference type="InterPro" id="IPR007280">
    <property type="entry name" value="Peptidase_C_arc/bac"/>
</dbReference>
<keyword evidence="4" id="KW-1185">Reference proteome</keyword>
<evidence type="ECO:0000313" key="4">
    <source>
        <dbReference type="Proteomes" id="UP000266633"/>
    </source>
</evidence>
<evidence type="ECO:0000256" key="1">
    <source>
        <dbReference type="SAM" id="SignalP"/>
    </source>
</evidence>
<dbReference type="GeneID" id="49323987"/>
<dbReference type="Proteomes" id="UP000266633">
    <property type="component" value="Unassembled WGS sequence"/>
</dbReference>
<feature type="domain" description="Peptidase C-terminal archaeal/bacterial" evidence="2">
    <location>
        <begin position="128"/>
        <end position="196"/>
    </location>
</feature>
<gene>
    <name evidence="3" type="ORF">D5077_17505</name>
</gene>
<dbReference type="RefSeq" id="WP_024109282.1">
    <property type="nucleotide sequence ID" value="NZ_CP031560.1"/>
</dbReference>
<feature type="chain" id="PRO_5045895378" description="Peptidase C-terminal archaeal/bacterial domain-containing protein" evidence="1">
    <location>
        <begin position="25"/>
        <end position="492"/>
    </location>
</feature>
<accession>A0ABX9NJU8</accession>
<feature type="signal peptide" evidence="1">
    <location>
        <begin position="1"/>
        <end position="24"/>
    </location>
</feature>
<protein>
    <recommendedName>
        <fullName evidence="2">Peptidase C-terminal archaeal/bacterial domain-containing protein</fullName>
    </recommendedName>
</protein>
<dbReference type="Gene3D" id="2.60.120.380">
    <property type="match status" value="2"/>
</dbReference>
<dbReference type="SUPFAM" id="SSF89260">
    <property type="entry name" value="Collagen-binding domain"/>
    <property type="match status" value="1"/>
</dbReference>
<sequence length="492" mass="53547">MKQHCLGLCLLTAGLAFSLSSAMAETSVSVEIKDIEKLPNRGTAALFNAPKKMRQIAANKPLLTKNGKDGVIIIKPDASVLKAATQKKQAKSLSSSQAATSDSTFTPLCPTLSINASYTLSGLQNGGVACYHFEITQDSKTTTYITGQSAGTNMSLMLLSDDGKNNLTQMFYSDNPDNSNEVTINLTKPGHYYWYIEANVTDGSAFTFGSIVNTNIDQYELNDVPSLATIFPDGLYKIKANSDSNFDDDYYAFTAISGQQILLQLTGADNAVNNYWLLSYSTDGGNTWVTCNTGEQNTITPSQPNDTIFVKVSPNPSKLPIPSLYYWLSLGSKIATFTHSVKGESNVLYIPSSAPSRYGSMTTQAYRTVNWNIHVNDSTGEGIPNVNAILYFDQRENNGALVFNQNTAHVISTDASGNASGTITLDACNADWSTEFKDYDRGYINTWNTTFDFGAWRLEVPAQEDVGVGGKNSKYVTFGHICKQTLIRSVKS</sequence>
<dbReference type="EMBL" id="QZDO01000065">
    <property type="protein sequence ID" value="RJL68086.1"/>
    <property type="molecule type" value="Genomic_DNA"/>
</dbReference>
<proteinExistence type="predicted"/>
<name>A0ABX9NJU8_9GAMM</name>
<dbReference type="Pfam" id="PF04151">
    <property type="entry name" value="PPC"/>
    <property type="match status" value="1"/>
</dbReference>